<proteinExistence type="predicted"/>
<evidence type="ECO:0000313" key="2">
    <source>
        <dbReference type="EMBL" id="GHE18675.1"/>
    </source>
</evidence>
<evidence type="ECO:0000313" key="3">
    <source>
        <dbReference type="Proteomes" id="UP000597341"/>
    </source>
</evidence>
<reference evidence="3" key="1">
    <citation type="journal article" date="2019" name="Int. J. Syst. Evol. Microbiol.">
        <title>The Global Catalogue of Microorganisms (GCM) 10K type strain sequencing project: providing services to taxonomists for standard genome sequencing and annotation.</title>
        <authorList>
            <consortium name="The Broad Institute Genomics Platform"/>
            <consortium name="The Broad Institute Genome Sequencing Center for Infectious Disease"/>
            <person name="Wu L."/>
            <person name="Ma J."/>
        </authorList>
    </citation>
    <scope>NUCLEOTIDE SEQUENCE [LARGE SCALE GENOMIC DNA]</scope>
    <source>
        <strain evidence="3">CGMCC 1.12791</strain>
    </source>
</reference>
<dbReference type="RefSeq" id="WP_191280569.1">
    <property type="nucleotide sequence ID" value="NZ_BNAD01000012.1"/>
</dbReference>
<gene>
    <name evidence="2" type="ORF">GCM10011376_32850</name>
</gene>
<name>A0ABQ3HS31_9ACTN</name>
<accession>A0ABQ3HS31</accession>
<sequence length="153" mass="17437">MQRYERLWERLLTLLGTLGEVDASTSGRIRLHIDRQRVELVMTERDWEDLVSIPYGSFAGGARHLLHALSAAEAAEVPYLVYYNYELEPSATPESPTRMAEEAEHRRVMDHLRTHPDARAEWRAYPPGHGDEPTLAGRRPSTTSTAPRGRCRT</sequence>
<organism evidence="2 3">
    <name type="scientific">Nocardioides flavus</name>
    <name type="common">ex Wang et al. 2016</name>
    <dbReference type="NCBI Taxonomy" id="2058780"/>
    <lineage>
        <taxon>Bacteria</taxon>
        <taxon>Bacillati</taxon>
        <taxon>Actinomycetota</taxon>
        <taxon>Actinomycetes</taxon>
        <taxon>Propionibacteriales</taxon>
        <taxon>Nocardioidaceae</taxon>
        <taxon>Nocardioides</taxon>
    </lineage>
</organism>
<dbReference type="EMBL" id="BNAD01000012">
    <property type="protein sequence ID" value="GHE18675.1"/>
    <property type="molecule type" value="Genomic_DNA"/>
</dbReference>
<keyword evidence="3" id="KW-1185">Reference proteome</keyword>
<dbReference type="Proteomes" id="UP000597341">
    <property type="component" value="Unassembled WGS sequence"/>
</dbReference>
<feature type="region of interest" description="Disordered" evidence="1">
    <location>
        <begin position="121"/>
        <end position="153"/>
    </location>
</feature>
<comment type="caution">
    <text evidence="2">The sequence shown here is derived from an EMBL/GenBank/DDBJ whole genome shotgun (WGS) entry which is preliminary data.</text>
</comment>
<protein>
    <submittedName>
        <fullName evidence="2">Uncharacterized protein</fullName>
    </submittedName>
</protein>
<evidence type="ECO:0000256" key="1">
    <source>
        <dbReference type="SAM" id="MobiDB-lite"/>
    </source>
</evidence>